<dbReference type="Pfam" id="PF00149">
    <property type="entry name" value="Metallophos"/>
    <property type="match status" value="1"/>
</dbReference>
<dbReference type="RefSeq" id="WP_304377265.1">
    <property type="nucleotide sequence ID" value="NZ_JAUOZU010000010.1"/>
</dbReference>
<gene>
    <name evidence="6" type="ORF">Q4481_15340</name>
</gene>
<dbReference type="EMBL" id="JAUOZU010000010">
    <property type="protein sequence ID" value="MDO6965340.1"/>
    <property type="molecule type" value="Genomic_DNA"/>
</dbReference>
<evidence type="ECO:0000256" key="1">
    <source>
        <dbReference type="ARBA" id="ARBA00022723"/>
    </source>
</evidence>
<evidence type="ECO:0000313" key="6">
    <source>
        <dbReference type="EMBL" id="MDO6965340.1"/>
    </source>
</evidence>
<dbReference type="PANTHER" id="PTHR42988:SF2">
    <property type="entry name" value="CYCLIC NUCLEOTIDE PHOSPHODIESTERASE CBUA0032-RELATED"/>
    <property type="match status" value="1"/>
</dbReference>
<dbReference type="InterPro" id="IPR029052">
    <property type="entry name" value="Metallo-depent_PP-like"/>
</dbReference>
<keyword evidence="7" id="KW-1185">Reference proteome</keyword>
<comment type="similarity">
    <text evidence="4">Belongs to the cyclic nucleotide phosphodiesterase class-III family.</text>
</comment>
<keyword evidence="3" id="KW-0408">Iron</keyword>
<dbReference type="PANTHER" id="PTHR42988">
    <property type="entry name" value="PHOSPHOHYDROLASE"/>
    <property type="match status" value="1"/>
</dbReference>
<keyword evidence="1" id="KW-0479">Metal-binding</keyword>
<organism evidence="6 7">
    <name type="scientific">Rhizobium alvei</name>
    <dbReference type="NCBI Taxonomy" id="1132659"/>
    <lineage>
        <taxon>Bacteria</taxon>
        <taxon>Pseudomonadati</taxon>
        <taxon>Pseudomonadota</taxon>
        <taxon>Alphaproteobacteria</taxon>
        <taxon>Hyphomicrobiales</taxon>
        <taxon>Rhizobiaceae</taxon>
        <taxon>Rhizobium/Agrobacterium group</taxon>
        <taxon>Rhizobium</taxon>
    </lineage>
</organism>
<name>A0ABT8YNP1_9HYPH</name>
<protein>
    <submittedName>
        <fullName evidence="6">Phosphodiesterase</fullName>
    </submittedName>
</protein>
<evidence type="ECO:0000259" key="5">
    <source>
        <dbReference type="Pfam" id="PF00149"/>
    </source>
</evidence>
<reference evidence="6" key="1">
    <citation type="journal article" date="2015" name="Int. J. Syst. Evol. Microbiol.">
        <title>Rhizobium alvei sp. nov., isolated from a freshwater river.</title>
        <authorList>
            <person name="Sheu S.Y."/>
            <person name="Huang H.W."/>
            <person name="Young C.C."/>
            <person name="Chen W.M."/>
        </authorList>
    </citation>
    <scope>NUCLEOTIDE SEQUENCE</scope>
    <source>
        <strain evidence="6">TNR-22</strain>
    </source>
</reference>
<dbReference type="InterPro" id="IPR026575">
    <property type="entry name" value="GpdQ/CpdA-like"/>
</dbReference>
<dbReference type="InterPro" id="IPR050884">
    <property type="entry name" value="CNP_phosphodiesterase-III"/>
</dbReference>
<comment type="caution">
    <text evidence="6">The sequence shown here is derived from an EMBL/GenBank/DDBJ whole genome shotgun (WGS) entry which is preliminary data.</text>
</comment>
<evidence type="ECO:0000256" key="4">
    <source>
        <dbReference type="ARBA" id="ARBA00025742"/>
    </source>
</evidence>
<accession>A0ABT8YNP1</accession>
<dbReference type="InterPro" id="IPR004843">
    <property type="entry name" value="Calcineurin-like_PHP"/>
</dbReference>
<evidence type="ECO:0000313" key="7">
    <source>
        <dbReference type="Proteomes" id="UP001174932"/>
    </source>
</evidence>
<dbReference type="Proteomes" id="UP001174932">
    <property type="component" value="Unassembled WGS sequence"/>
</dbReference>
<sequence length="268" mass="29856">MKFIHFTDVHLVPEGETLWGIAPLPRLDACLADIATHHADVAFVAITGDLAERGDKASYALLETRLAEFPFETHLIVGNHDDRENFRSASPERPVDDAGFVQFGFERDGKVFLFLDTLKGPPSSAGLYDAPRREWLKGELEKADGKPVYLFMHHPPFPIAHPLMDLIMLDEPEAFAALIAGYDIRHIFFGHGHRAVSGVWRGISYSALPSLNHQLPLVGGSVETVYSVEPPAYAVVHILDDQIVIHNDCFLDRHPAAMAKDAERGNWY</sequence>
<feature type="domain" description="Calcineurin-like phosphoesterase" evidence="5">
    <location>
        <begin position="1"/>
        <end position="194"/>
    </location>
</feature>
<proteinExistence type="inferred from homology"/>
<dbReference type="CDD" id="cd07402">
    <property type="entry name" value="MPP_GpdQ"/>
    <property type="match status" value="1"/>
</dbReference>
<evidence type="ECO:0000256" key="2">
    <source>
        <dbReference type="ARBA" id="ARBA00022801"/>
    </source>
</evidence>
<keyword evidence="2" id="KW-0378">Hydrolase</keyword>
<evidence type="ECO:0000256" key="3">
    <source>
        <dbReference type="ARBA" id="ARBA00023004"/>
    </source>
</evidence>
<reference evidence="6" key="2">
    <citation type="submission" date="2023-07" db="EMBL/GenBank/DDBJ databases">
        <authorList>
            <person name="Shen H."/>
        </authorList>
    </citation>
    <scope>NUCLEOTIDE SEQUENCE</scope>
    <source>
        <strain evidence="6">TNR-22</strain>
    </source>
</reference>
<dbReference type="SUPFAM" id="SSF56300">
    <property type="entry name" value="Metallo-dependent phosphatases"/>
    <property type="match status" value="1"/>
</dbReference>
<dbReference type="Gene3D" id="3.60.21.10">
    <property type="match status" value="1"/>
</dbReference>